<evidence type="ECO:0000256" key="2">
    <source>
        <dbReference type="ARBA" id="ARBA00004184"/>
    </source>
</evidence>
<name>A0ABU8XRY9_9PROT</name>
<dbReference type="Pfam" id="PF02823">
    <property type="entry name" value="ATP-synt_DE_N"/>
    <property type="match status" value="1"/>
</dbReference>
<evidence type="ECO:0000259" key="9">
    <source>
        <dbReference type="Pfam" id="PF02823"/>
    </source>
</evidence>
<comment type="subcellular location">
    <subcellularLocation>
        <location evidence="2">Endomembrane system</location>
        <topology evidence="2">Peripheral membrane protein</topology>
    </subcellularLocation>
</comment>
<dbReference type="InterPro" id="IPR036771">
    <property type="entry name" value="ATPsynth_dsu/esu_N"/>
</dbReference>
<keyword evidence="5" id="KW-0375">Hydrogen ion transport</keyword>
<comment type="function">
    <text evidence="1">Produces ATP from ADP in the presence of a proton gradient across the membrane.</text>
</comment>
<evidence type="ECO:0000256" key="3">
    <source>
        <dbReference type="ARBA" id="ARBA00005712"/>
    </source>
</evidence>
<dbReference type="EMBL" id="JBBLZC010000011">
    <property type="protein sequence ID" value="MEK0083937.1"/>
    <property type="molecule type" value="Genomic_DNA"/>
</dbReference>
<evidence type="ECO:0000256" key="4">
    <source>
        <dbReference type="ARBA" id="ARBA00022448"/>
    </source>
</evidence>
<keyword evidence="8" id="KW-0066">ATP synthesis</keyword>
<keyword evidence="7" id="KW-0472">Membrane</keyword>
<proteinExistence type="inferred from homology"/>
<comment type="caution">
    <text evidence="10">The sequence shown here is derived from an EMBL/GenBank/DDBJ whole genome shotgun (WGS) entry which is preliminary data.</text>
</comment>
<evidence type="ECO:0000256" key="5">
    <source>
        <dbReference type="ARBA" id="ARBA00022781"/>
    </source>
</evidence>
<evidence type="ECO:0000256" key="8">
    <source>
        <dbReference type="ARBA" id="ARBA00023196"/>
    </source>
</evidence>
<dbReference type="InterPro" id="IPR020546">
    <property type="entry name" value="ATP_synth_F1_dsu/esu_N"/>
</dbReference>
<accession>A0ABU8XRY9</accession>
<dbReference type="Gene3D" id="2.60.15.10">
    <property type="entry name" value="F0F1 ATP synthase delta/epsilon subunit, N-terminal"/>
    <property type="match status" value="1"/>
</dbReference>
<dbReference type="InterPro" id="IPR024037">
    <property type="entry name" value="Alt_ATP_synth_F1_esu"/>
</dbReference>
<dbReference type="NCBIfam" id="NF009981">
    <property type="entry name" value="PRK13447.1"/>
    <property type="match status" value="1"/>
</dbReference>
<dbReference type="RefSeq" id="WP_418159788.1">
    <property type="nucleotide sequence ID" value="NZ_JBBLZC010000011.1"/>
</dbReference>
<evidence type="ECO:0000256" key="6">
    <source>
        <dbReference type="ARBA" id="ARBA00023065"/>
    </source>
</evidence>
<dbReference type="NCBIfam" id="TIGR03166">
    <property type="entry name" value="alt_F1F0_F1_eps"/>
    <property type="match status" value="1"/>
</dbReference>
<dbReference type="CDD" id="cd12152">
    <property type="entry name" value="F1-ATPase_delta"/>
    <property type="match status" value="1"/>
</dbReference>
<protein>
    <submittedName>
        <fullName evidence="10">F0F1 ATP synthase subunit epsilon</fullName>
    </submittedName>
</protein>
<reference evidence="10 11" key="1">
    <citation type="submission" date="2024-01" db="EMBL/GenBank/DDBJ databases">
        <title>Multi-omics insights into the function and evolution of sodium benzoate biodegradation pathways in Benzoatithermus flavus gen. nov., sp. nov. from hot spring.</title>
        <authorList>
            <person name="Hu C.-J."/>
            <person name="Li W.-J."/>
        </authorList>
    </citation>
    <scope>NUCLEOTIDE SEQUENCE [LARGE SCALE GENOMIC DNA]</scope>
    <source>
        <strain evidence="10 11">SYSU G07066</strain>
    </source>
</reference>
<keyword evidence="11" id="KW-1185">Reference proteome</keyword>
<dbReference type="Proteomes" id="UP001375743">
    <property type="component" value="Unassembled WGS sequence"/>
</dbReference>
<dbReference type="InterPro" id="IPR001469">
    <property type="entry name" value="ATP_synth_F1_dsu/esu"/>
</dbReference>
<feature type="domain" description="ATP synthase F1 complex delta/epsilon subunit N-terminal" evidence="9">
    <location>
        <begin position="1"/>
        <end position="82"/>
    </location>
</feature>
<sequence>MRLLITTPLAVAADRDDVVAVRAEDETGAFGILPGHADFLTVLAVSVVSWRAVDGGTGHCAVRQGVLTVTGGREVAIATRDAVVGDDLDRLEHEVLARYHEAVEAERAARLGGTRMHLEAVRQIVRYLRPSGAQDKGTS</sequence>
<gene>
    <name evidence="10" type="ORF">U1T56_12310</name>
</gene>
<keyword evidence="6" id="KW-0406">Ion transport</keyword>
<organism evidence="10 11">
    <name type="scientific">Benzoatithermus flavus</name>
    <dbReference type="NCBI Taxonomy" id="3108223"/>
    <lineage>
        <taxon>Bacteria</taxon>
        <taxon>Pseudomonadati</taxon>
        <taxon>Pseudomonadota</taxon>
        <taxon>Alphaproteobacteria</taxon>
        <taxon>Geminicoccales</taxon>
        <taxon>Geminicoccaceae</taxon>
        <taxon>Benzoatithermus</taxon>
    </lineage>
</organism>
<evidence type="ECO:0000256" key="7">
    <source>
        <dbReference type="ARBA" id="ARBA00023136"/>
    </source>
</evidence>
<comment type="similarity">
    <text evidence="3">Belongs to the ATPase epsilon chain family.</text>
</comment>
<dbReference type="SUPFAM" id="SSF51344">
    <property type="entry name" value="Epsilon subunit of F1F0-ATP synthase N-terminal domain"/>
    <property type="match status" value="1"/>
</dbReference>
<evidence type="ECO:0000256" key="1">
    <source>
        <dbReference type="ARBA" id="ARBA00003543"/>
    </source>
</evidence>
<evidence type="ECO:0000313" key="11">
    <source>
        <dbReference type="Proteomes" id="UP001375743"/>
    </source>
</evidence>
<keyword evidence="4" id="KW-0813">Transport</keyword>
<keyword evidence="8" id="KW-0139">CF(1)</keyword>
<evidence type="ECO:0000313" key="10">
    <source>
        <dbReference type="EMBL" id="MEK0083937.1"/>
    </source>
</evidence>